<sequence>MLFLRNIQAQRPDFLILHRSVKEEISQSLFLPLPVGEGRGEGISPHFPHYEYFFVRRVGAVFAGSSGQTCLGYRPFISFCTSR</sequence>
<accession>A0AAE7YTQ8</accession>
<dbReference type="EMBL" id="NMVR01000010">
    <property type="protein sequence ID" value="PJG40489.1"/>
    <property type="molecule type" value="Genomic_DNA"/>
</dbReference>
<comment type="caution">
    <text evidence="1">The sequence shown here is derived from an EMBL/GenBank/DDBJ whole genome shotgun (WGS) entry which is preliminary data.</text>
</comment>
<name>A0AAE7YTQ8_9ENTR</name>
<organism evidence="1 2">
    <name type="scientific">Enterobacter hormaechei</name>
    <dbReference type="NCBI Taxonomy" id="158836"/>
    <lineage>
        <taxon>Bacteria</taxon>
        <taxon>Pseudomonadati</taxon>
        <taxon>Pseudomonadota</taxon>
        <taxon>Gammaproteobacteria</taxon>
        <taxon>Enterobacterales</taxon>
        <taxon>Enterobacteriaceae</taxon>
        <taxon>Enterobacter</taxon>
        <taxon>Enterobacter cloacae complex</taxon>
    </lineage>
</organism>
<gene>
    <name evidence="1" type="ORF">CGZ54_07630</name>
</gene>
<protein>
    <submittedName>
        <fullName evidence="1">Uncharacterized protein</fullName>
    </submittedName>
</protein>
<evidence type="ECO:0000313" key="2">
    <source>
        <dbReference type="Proteomes" id="UP000231328"/>
    </source>
</evidence>
<dbReference type="AlphaFoldDB" id="A0AAE7YTQ8"/>
<reference evidence="1 2" key="1">
    <citation type="submission" date="2017-07" db="EMBL/GenBank/DDBJ databases">
        <title>Draft genome sequence of Enterobacter cloacae ST128, a clinical strain coproducing KPC-2 and NDM-1 carbapenemases.</title>
        <authorList>
            <person name="Li X."/>
        </authorList>
    </citation>
    <scope>NUCLEOTIDE SEQUENCE [LARGE SCALE GENOMIC DNA]</scope>
    <source>
        <strain evidence="1 2">HBY</strain>
    </source>
</reference>
<proteinExistence type="predicted"/>
<dbReference type="Proteomes" id="UP000231328">
    <property type="component" value="Unassembled WGS sequence"/>
</dbReference>
<evidence type="ECO:0000313" key="1">
    <source>
        <dbReference type="EMBL" id="PJG40489.1"/>
    </source>
</evidence>